<feature type="domain" description="Superoxide dismutase copper/zinc binding" evidence="4">
    <location>
        <begin position="66"/>
        <end position="198"/>
    </location>
</feature>
<feature type="region of interest" description="Disordered" evidence="3">
    <location>
        <begin position="24"/>
        <end position="44"/>
    </location>
</feature>
<proteinExistence type="inferred from homology"/>
<dbReference type="PROSITE" id="PS00332">
    <property type="entry name" value="SOD_CU_ZN_2"/>
    <property type="match status" value="1"/>
</dbReference>
<dbReference type="InterPro" id="IPR018152">
    <property type="entry name" value="SOD_Cu/Zn_BS"/>
</dbReference>
<evidence type="ECO:0000256" key="1">
    <source>
        <dbReference type="ARBA" id="ARBA00010457"/>
    </source>
</evidence>
<dbReference type="InterPro" id="IPR001424">
    <property type="entry name" value="SOD_Cu_Zn_dom"/>
</dbReference>
<dbReference type="RefSeq" id="WP_147086666.1">
    <property type="nucleotide sequence ID" value="NZ_VORM01000010.1"/>
</dbReference>
<comment type="similarity">
    <text evidence="1 2">Belongs to the Cu-Zn superoxide dismutase family.</text>
</comment>
<gene>
    <name evidence="5" type="ORF">ESY86_11140</name>
</gene>
<dbReference type="InterPro" id="IPR036423">
    <property type="entry name" value="SOD-like_Cu/Zn_dom_sf"/>
</dbReference>
<comment type="cofactor">
    <cofactor evidence="2">
        <name>Zn(2+)</name>
        <dbReference type="ChEBI" id="CHEBI:29105"/>
    </cofactor>
    <text evidence="2">Binds 1 zinc ion per subunit.</text>
</comment>
<name>A0A5C6ZFW1_9FLAO</name>
<dbReference type="EC" id="1.15.1.1" evidence="2"/>
<comment type="caution">
    <text evidence="5">The sequence shown here is derived from an EMBL/GenBank/DDBJ whole genome shotgun (WGS) entry which is preliminary data.</text>
</comment>
<evidence type="ECO:0000259" key="4">
    <source>
        <dbReference type="Pfam" id="PF00080"/>
    </source>
</evidence>
<reference evidence="5 6" key="1">
    <citation type="submission" date="2019-08" db="EMBL/GenBank/DDBJ databases">
        <title>Genomes of Subsaximicrobium wynnwilliamsii strains.</title>
        <authorList>
            <person name="Bowman J.P."/>
        </authorList>
    </citation>
    <scope>NUCLEOTIDE SEQUENCE [LARGE SCALE GENOMIC DNA]</scope>
    <source>
        <strain evidence="5 6">2-80-2</strain>
    </source>
</reference>
<protein>
    <recommendedName>
        <fullName evidence="2">Superoxide dismutase [Cu-Zn]</fullName>
        <ecNumber evidence="2">1.15.1.1</ecNumber>
    </recommendedName>
</protein>
<evidence type="ECO:0000256" key="2">
    <source>
        <dbReference type="RuleBase" id="RU000393"/>
    </source>
</evidence>
<sequence length="200" mass="21301">MKHLKLYAAALTLTLVFACKTDKEKNEMDDASTTTETDMEDGMMDDDANAMKDIRFALVPKSNSKVTGEVVFTEDEGHVTMTATLQGLSEGSHAIHIHENADCSAEDGSSAGGHWNPTAQPHGKWGDAAGYHKGDIGNFIADADGNAKVIKTTNEWCLGCDDKNKDVLSKSIIVHEGQDDFVSQPSGDAGGRVSCGGIIQ</sequence>
<dbReference type="AlphaFoldDB" id="A0A5C6ZFW1"/>
<dbReference type="GO" id="GO:0005507">
    <property type="term" value="F:copper ion binding"/>
    <property type="evidence" value="ECO:0007669"/>
    <property type="project" value="InterPro"/>
</dbReference>
<accession>A0A5C6ZFW1</accession>
<dbReference type="Pfam" id="PF00080">
    <property type="entry name" value="Sod_Cu"/>
    <property type="match status" value="1"/>
</dbReference>
<keyword evidence="2" id="KW-0186">Copper</keyword>
<evidence type="ECO:0000256" key="3">
    <source>
        <dbReference type="SAM" id="MobiDB-lite"/>
    </source>
</evidence>
<dbReference type="Proteomes" id="UP000321578">
    <property type="component" value="Unassembled WGS sequence"/>
</dbReference>
<dbReference type="Gene3D" id="2.60.40.200">
    <property type="entry name" value="Superoxide dismutase, copper/zinc binding domain"/>
    <property type="match status" value="1"/>
</dbReference>
<dbReference type="PROSITE" id="PS51257">
    <property type="entry name" value="PROKAR_LIPOPROTEIN"/>
    <property type="match status" value="1"/>
</dbReference>
<comment type="cofactor">
    <cofactor evidence="2">
        <name>Cu cation</name>
        <dbReference type="ChEBI" id="CHEBI:23378"/>
    </cofactor>
    <text evidence="2">Binds 1 copper ion per subunit.</text>
</comment>
<dbReference type="OrthoDB" id="9792957at2"/>
<dbReference type="SUPFAM" id="SSF49329">
    <property type="entry name" value="Cu,Zn superoxide dismutase-like"/>
    <property type="match status" value="1"/>
</dbReference>
<keyword evidence="2" id="KW-0560">Oxidoreductase</keyword>
<keyword evidence="2" id="KW-0479">Metal-binding</keyword>
<evidence type="ECO:0000313" key="6">
    <source>
        <dbReference type="Proteomes" id="UP000321578"/>
    </source>
</evidence>
<dbReference type="PANTHER" id="PTHR10003">
    <property type="entry name" value="SUPEROXIDE DISMUTASE CU-ZN -RELATED"/>
    <property type="match status" value="1"/>
</dbReference>
<keyword evidence="6" id="KW-1185">Reference proteome</keyword>
<dbReference type="CDD" id="cd00305">
    <property type="entry name" value="Cu-Zn_Superoxide_Dismutase"/>
    <property type="match status" value="1"/>
</dbReference>
<keyword evidence="2" id="KW-0862">Zinc</keyword>
<dbReference type="GO" id="GO:0004784">
    <property type="term" value="F:superoxide dismutase activity"/>
    <property type="evidence" value="ECO:0007669"/>
    <property type="project" value="UniProtKB-EC"/>
</dbReference>
<dbReference type="InterPro" id="IPR024134">
    <property type="entry name" value="SOD_Cu/Zn_/chaperone"/>
</dbReference>
<dbReference type="EMBL" id="VORO01000011">
    <property type="protein sequence ID" value="TXD88786.1"/>
    <property type="molecule type" value="Genomic_DNA"/>
</dbReference>
<comment type="catalytic activity">
    <reaction evidence="2">
        <text>2 superoxide + 2 H(+) = H2O2 + O2</text>
        <dbReference type="Rhea" id="RHEA:20696"/>
        <dbReference type="ChEBI" id="CHEBI:15378"/>
        <dbReference type="ChEBI" id="CHEBI:15379"/>
        <dbReference type="ChEBI" id="CHEBI:16240"/>
        <dbReference type="ChEBI" id="CHEBI:18421"/>
        <dbReference type="EC" id="1.15.1.1"/>
    </reaction>
</comment>
<organism evidence="5 6">
    <name type="scientific">Subsaximicrobium wynnwilliamsii</name>
    <dbReference type="NCBI Taxonomy" id="291179"/>
    <lineage>
        <taxon>Bacteria</taxon>
        <taxon>Pseudomonadati</taxon>
        <taxon>Bacteroidota</taxon>
        <taxon>Flavobacteriia</taxon>
        <taxon>Flavobacteriales</taxon>
        <taxon>Flavobacteriaceae</taxon>
        <taxon>Subsaximicrobium</taxon>
    </lineage>
</organism>
<evidence type="ECO:0000313" key="5">
    <source>
        <dbReference type="EMBL" id="TXD88786.1"/>
    </source>
</evidence>
<comment type="function">
    <text evidence="2">Destroys radicals which are normally produced within the cells and which are toxic to biological systems.</text>
</comment>